<feature type="transmembrane region" description="Helical" evidence="1">
    <location>
        <begin position="20"/>
        <end position="38"/>
    </location>
</feature>
<keyword evidence="1" id="KW-0812">Transmembrane</keyword>
<evidence type="ECO:0000313" key="3">
    <source>
        <dbReference type="Proteomes" id="UP000326759"/>
    </source>
</evidence>
<sequence>MYRLSDLKCMRRQYTYNDEVPCFLLLVLPNPFSSGIFVSCEEEQIDIHNAGWVNPYLFIHLYIIFYLFM</sequence>
<evidence type="ECO:0000313" key="2">
    <source>
        <dbReference type="EMBL" id="KAB7502614.1"/>
    </source>
</evidence>
<reference evidence="2 3" key="1">
    <citation type="journal article" date="2019" name="PLoS Biol.">
        <title>Sex chromosomes control vertical transmission of feminizing Wolbachia symbionts in an isopod.</title>
        <authorList>
            <person name="Becking T."/>
            <person name="Chebbi M.A."/>
            <person name="Giraud I."/>
            <person name="Moumen B."/>
            <person name="Laverre T."/>
            <person name="Caubet Y."/>
            <person name="Peccoud J."/>
            <person name="Gilbert C."/>
            <person name="Cordaux R."/>
        </authorList>
    </citation>
    <scope>NUCLEOTIDE SEQUENCE [LARGE SCALE GENOMIC DNA]</scope>
    <source>
        <strain evidence="2">ANa2</strain>
        <tissue evidence="2">Whole body excluding digestive tract and cuticle</tissue>
    </source>
</reference>
<dbReference type="Proteomes" id="UP000326759">
    <property type="component" value="Unassembled WGS sequence"/>
</dbReference>
<keyword evidence="1" id="KW-1133">Transmembrane helix</keyword>
<keyword evidence="1" id="KW-0472">Membrane</keyword>
<dbReference type="AlphaFoldDB" id="A0A5N5T7I6"/>
<evidence type="ECO:0000256" key="1">
    <source>
        <dbReference type="SAM" id="Phobius"/>
    </source>
</evidence>
<keyword evidence="3" id="KW-1185">Reference proteome</keyword>
<comment type="caution">
    <text evidence="2">The sequence shown here is derived from an EMBL/GenBank/DDBJ whole genome shotgun (WGS) entry which is preliminary data.</text>
</comment>
<name>A0A5N5T7I6_9CRUS</name>
<protein>
    <submittedName>
        <fullName evidence="2">Uncharacterized protein</fullName>
    </submittedName>
</protein>
<organism evidence="2 3">
    <name type="scientific">Armadillidium nasatum</name>
    <dbReference type="NCBI Taxonomy" id="96803"/>
    <lineage>
        <taxon>Eukaryota</taxon>
        <taxon>Metazoa</taxon>
        <taxon>Ecdysozoa</taxon>
        <taxon>Arthropoda</taxon>
        <taxon>Crustacea</taxon>
        <taxon>Multicrustacea</taxon>
        <taxon>Malacostraca</taxon>
        <taxon>Eumalacostraca</taxon>
        <taxon>Peracarida</taxon>
        <taxon>Isopoda</taxon>
        <taxon>Oniscidea</taxon>
        <taxon>Crinocheta</taxon>
        <taxon>Armadillidiidae</taxon>
        <taxon>Armadillidium</taxon>
    </lineage>
</organism>
<feature type="transmembrane region" description="Helical" evidence="1">
    <location>
        <begin position="50"/>
        <end position="68"/>
    </location>
</feature>
<proteinExistence type="predicted"/>
<gene>
    <name evidence="2" type="ORF">Anas_13539</name>
</gene>
<dbReference type="EMBL" id="SEYY01007132">
    <property type="protein sequence ID" value="KAB7502614.1"/>
    <property type="molecule type" value="Genomic_DNA"/>
</dbReference>
<accession>A0A5N5T7I6</accession>